<dbReference type="PROSITE" id="PS51154">
    <property type="entry name" value="MACRO"/>
    <property type="match status" value="1"/>
</dbReference>
<accession>A0ABN5PUH2</accession>
<evidence type="ECO:0000256" key="5">
    <source>
        <dbReference type="ARBA" id="ARBA00022833"/>
    </source>
</evidence>
<feature type="region of interest" description="Disordered" evidence="9">
    <location>
        <begin position="1"/>
        <end position="25"/>
    </location>
</feature>
<feature type="domain" description="Macro" evidence="10">
    <location>
        <begin position="151"/>
        <end position="352"/>
    </location>
</feature>
<keyword evidence="3" id="KW-0479">Metal-binding</keyword>
<dbReference type="Proteomes" id="UP000273001">
    <property type="component" value="Chromosome"/>
</dbReference>
<dbReference type="PANTHER" id="PTHR11106:SF121">
    <property type="entry name" value="ADP-RIBOSE 1''-PHOSPHATE PHOSPHATASE"/>
    <property type="match status" value="1"/>
</dbReference>
<evidence type="ECO:0000256" key="2">
    <source>
        <dbReference type="ARBA" id="ARBA00018852"/>
    </source>
</evidence>
<reference evidence="11 12" key="1">
    <citation type="submission" date="2018-09" db="EMBL/GenBank/DDBJ databases">
        <authorList>
            <person name="Li J."/>
        </authorList>
    </citation>
    <scope>NUCLEOTIDE SEQUENCE [LARGE SCALE GENOMIC DNA]</scope>
    <source>
        <strain evidence="11 12">2129</strain>
    </source>
</reference>
<dbReference type="EMBL" id="CP032514">
    <property type="protein sequence ID" value="AYD90711.1"/>
    <property type="molecule type" value="Genomic_DNA"/>
</dbReference>
<evidence type="ECO:0000313" key="11">
    <source>
        <dbReference type="EMBL" id="AYD90711.1"/>
    </source>
</evidence>
<keyword evidence="4" id="KW-0378">Hydrolase</keyword>
<comment type="similarity">
    <text evidence="8">Belongs to the MacroD-type family. Zn-Macro subfamily.</text>
</comment>
<evidence type="ECO:0000256" key="8">
    <source>
        <dbReference type="ARBA" id="ARBA00093459"/>
    </source>
</evidence>
<keyword evidence="6" id="KW-0326">Glycosidase</keyword>
<dbReference type="Gene3D" id="3.40.220.10">
    <property type="entry name" value="Leucine Aminopeptidase, subunit E, domain 1"/>
    <property type="match status" value="1"/>
</dbReference>
<keyword evidence="12" id="KW-1185">Reference proteome</keyword>
<evidence type="ECO:0000313" key="12">
    <source>
        <dbReference type="Proteomes" id="UP000273001"/>
    </source>
</evidence>
<organism evidence="11 12">
    <name type="scientific">Actinomyces lilanjuaniae</name>
    <dbReference type="NCBI Taxonomy" id="2321394"/>
    <lineage>
        <taxon>Bacteria</taxon>
        <taxon>Bacillati</taxon>
        <taxon>Actinomycetota</taxon>
        <taxon>Actinomycetes</taxon>
        <taxon>Actinomycetales</taxon>
        <taxon>Actinomycetaceae</taxon>
        <taxon>Actinomyces</taxon>
    </lineage>
</organism>
<gene>
    <name evidence="11" type="ORF">D5R93_00915</name>
</gene>
<comment type="cofactor">
    <cofactor evidence="1">
        <name>Zn(2+)</name>
        <dbReference type="ChEBI" id="CHEBI:29105"/>
    </cofactor>
</comment>
<dbReference type="PANTHER" id="PTHR11106">
    <property type="entry name" value="GANGLIOSIDE INDUCED DIFFERENTIATION ASSOCIATED PROTEIN 2-RELATED"/>
    <property type="match status" value="1"/>
</dbReference>
<dbReference type="Pfam" id="PF01661">
    <property type="entry name" value="Macro"/>
    <property type="match status" value="1"/>
</dbReference>
<comment type="catalytic activity">
    <reaction evidence="7">
        <text>4-O-(ADP-D-ribosyl)-L-aspartyl-[protein] + H2O = L-aspartyl-[protein] + ADP-D-ribose + H(+)</text>
        <dbReference type="Rhea" id="RHEA:54428"/>
        <dbReference type="Rhea" id="RHEA-COMP:9867"/>
        <dbReference type="Rhea" id="RHEA-COMP:13832"/>
        <dbReference type="ChEBI" id="CHEBI:15377"/>
        <dbReference type="ChEBI" id="CHEBI:15378"/>
        <dbReference type="ChEBI" id="CHEBI:29961"/>
        <dbReference type="ChEBI" id="CHEBI:57967"/>
        <dbReference type="ChEBI" id="CHEBI:138102"/>
    </reaction>
    <physiologicalReaction direction="left-to-right" evidence="7">
        <dbReference type="Rhea" id="RHEA:54429"/>
    </physiologicalReaction>
</comment>
<keyword evidence="5" id="KW-0862">Zinc</keyword>
<dbReference type="InterPro" id="IPR002589">
    <property type="entry name" value="Macro_dom"/>
</dbReference>
<evidence type="ECO:0000256" key="7">
    <source>
        <dbReference type="ARBA" id="ARBA00048482"/>
    </source>
</evidence>
<feature type="region of interest" description="Disordered" evidence="9">
    <location>
        <begin position="36"/>
        <end position="55"/>
    </location>
</feature>
<dbReference type="InterPro" id="IPR043472">
    <property type="entry name" value="Macro_dom-like"/>
</dbReference>
<proteinExistence type="inferred from homology"/>
<sequence length="352" mass="36670">MVGLVPGSGHATRHASTTSRTQRVLDAVGKRRLTLGGSARSAASPADAPAASPAVLPASWKKAARSSADRSRLVRRLVYALTGEEAQGRPLWTDVTIPTDPDELRALLGFILTTRPPGALPADLAADLDALLEAEAAERGRVEAMTLPSLAVTHRVGGRLGRVLALWRGNLVRLRADAVLNSARSRMLGCFVPGHDCTDNAVHAAAGPALRQECDSYMRQAERFDPRRRSTGEPPGGAVLTGGYHLPAGYVIHTVGPVIEPGAAPSVQDRRVLDACYTSALDVAVAAGLGSIGLCAVSTGAFGYPVDMVGMVAVEAVVSWVARHPDSPLRIVLCAGTAAEAAAYERALAPPP</sequence>
<evidence type="ECO:0000256" key="9">
    <source>
        <dbReference type="SAM" id="MobiDB-lite"/>
    </source>
</evidence>
<evidence type="ECO:0000256" key="4">
    <source>
        <dbReference type="ARBA" id="ARBA00022801"/>
    </source>
</evidence>
<evidence type="ECO:0000259" key="10">
    <source>
        <dbReference type="PROSITE" id="PS51154"/>
    </source>
</evidence>
<evidence type="ECO:0000256" key="6">
    <source>
        <dbReference type="ARBA" id="ARBA00023295"/>
    </source>
</evidence>
<name>A0ABN5PUH2_9ACTO</name>
<feature type="compositionally biased region" description="Low complexity" evidence="9">
    <location>
        <begin position="38"/>
        <end position="55"/>
    </location>
</feature>
<dbReference type="SMART" id="SM00506">
    <property type="entry name" value="A1pp"/>
    <property type="match status" value="1"/>
</dbReference>
<evidence type="ECO:0000256" key="1">
    <source>
        <dbReference type="ARBA" id="ARBA00001947"/>
    </source>
</evidence>
<evidence type="ECO:0000256" key="3">
    <source>
        <dbReference type="ARBA" id="ARBA00022723"/>
    </source>
</evidence>
<dbReference type="SUPFAM" id="SSF52949">
    <property type="entry name" value="Macro domain-like"/>
    <property type="match status" value="1"/>
</dbReference>
<protein>
    <recommendedName>
        <fullName evidence="2">Protein-ADP-ribose hydrolase</fullName>
    </recommendedName>
</protein>